<sequence>MFPGQVQLAPQPQYAPTPQQAQGLQGGPLASGFPNYRSPRPSPPWLTGKIVGAVVVVLTIAFAVIGFLIVGGRGANSPEGAVEGFYSSIVDGDTERAHDLLCDQLASQITEGDLEASLSGDSGERGASVEVGEASDTTFEGQEAATVPVTLTSNLGNQATGTVTVVEDKGWRVCEINVS</sequence>
<dbReference type="Gene3D" id="3.10.450.50">
    <property type="match status" value="1"/>
</dbReference>
<dbReference type="EMBL" id="FOEE01000002">
    <property type="protein sequence ID" value="SEO58008.1"/>
    <property type="molecule type" value="Genomic_DNA"/>
</dbReference>
<reference evidence="4" key="1">
    <citation type="submission" date="2016-10" db="EMBL/GenBank/DDBJ databases">
        <authorList>
            <person name="Varghese N."/>
            <person name="Submissions S."/>
        </authorList>
    </citation>
    <scope>NUCLEOTIDE SEQUENCE [LARGE SCALE GENOMIC DNA]</scope>
    <source>
        <strain evidence="4">DSM 45413</strain>
    </source>
</reference>
<protein>
    <submittedName>
        <fullName evidence="3">Uncharacterized protein</fullName>
    </submittedName>
</protein>
<dbReference type="RefSeq" id="WP_170860958.1">
    <property type="nucleotide sequence ID" value="NZ_FOEE01000002.1"/>
</dbReference>
<keyword evidence="2" id="KW-1133">Transmembrane helix</keyword>
<evidence type="ECO:0000256" key="2">
    <source>
        <dbReference type="SAM" id="Phobius"/>
    </source>
</evidence>
<keyword evidence="2" id="KW-0472">Membrane</keyword>
<evidence type="ECO:0000313" key="3">
    <source>
        <dbReference type="EMBL" id="SEO58008.1"/>
    </source>
</evidence>
<feature type="region of interest" description="Disordered" evidence="1">
    <location>
        <begin position="1"/>
        <end position="37"/>
    </location>
</feature>
<evidence type="ECO:0000313" key="4">
    <source>
        <dbReference type="Proteomes" id="UP000198960"/>
    </source>
</evidence>
<evidence type="ECO:0000256" key="1">
    <source>
        <dbReference type="SAM" id="MobiDB-lite"/>
    </source>
</evidence>
<dbReference type="STRING" id="673521.SAMN05660991_00820"/>
<feature type="transmembrane region" description="Helical" evidence="2">
    <location>
        <begin position="50"/>
        <end position="70"/>
    </location>
</feature>
<feature type="compositionally biased region" description="Low complexity" evidence="1">
    <location>
        <begin position="7"/>
        <end position="30"/>
    </location>
</feature>
<organism evidence="3 4">
    <name type="scientific">Trujillonella endophytica</name>
    <dbReference type="NCBI Taxonomy" id="673521"/>
    <lineage>
        <taxon>Bacteria</taxon>
        <taxon>Bacillati</taxon>
        <taxon>Actinomycetota</taxon>
        <taxon>Actinomycetes</taxon>
        <taxon>Geodermatophilales</taxon>
        <taxon>Geodermatophilaceae</taxon>
        <taxon>Trujillonella</taxon>
    </lineage>
</organism>
<proteinExistence type="predicted"/>
<dbReference type="AlphaFoldDB" id="A0A1H8QVQ4"/>
<gene>
    <name evidence="3" type="ORF">SAMN05660991_00820</name>
</gene>
<name>A0A1H8QVQ4_9ACTN</name>
<accession>A0A1H8QVQ4</accession>
<keyword evidence="4" id="KW-1185">Reference proteome</keyword>
<keyword evidence="2" id="KW-0812">Transmembrane</keyword>
<dbReference type="Proteomes" id="UP000198960">
    <property type="component" value="Unassembled WGS sequence"/>
</dbReference>